<dbReference type="SUPFAM" id="SSF54506">
    <property type="entry name" value="Diaminopimelate epimerase-like"/>
    <property type="match status" value="1"/>
</dbReference>
<evidence type="ECO:0000313" key="4">
    <source>
        <dbReference type="EMBL" id="CAD6193586.1"/>
    </source>
</evidence>
<feature type="active site" evidence="3">
    <location>
        <position position="47"/>
    </location>
</feature>
<dbReference type="EMBL" id="CAJGYM010000036">
    <property type="protein sequence ID" value="CAD6193586.1"/>
    <property type="molecule type" value="Genomic_DNA"/>
</dbReference>
<dbReference type="Pfam" id="PF02567">
    <property type="entry name" value="PhzC-PhzF"/>
    <property type="match status" value="1"/>
</dbReference>
<evidence type="ECO:0000313" key="5">
    <source>
        <dbReference type="Proteomes" id="UP000835052"/>
    </source>
</evidence>
<dbReference type="GO" id="GO:0005737">
    <property type="term" value="C:cytoplasm"/>
    <property type="evidence" value="ECO:0007669"/>
    <property type="project" value="TreeGrafter"/>
</dbReference>
<evidence type="ECO:0000256" key="1">
    <source>
        <dbReference type="ARBA" id="ARBA00008270"/>
    </source>
</evidence>
<dbReference type="AlphaFoldDB" id="A0A8S1HAC1"/>
<dbReference type="OrthoDB" id="75169at2759"/>
<accession>A0A8S1HAC1</accession>
<dbReference type="GO" id="GO:0016853">
    <property type="term" value="F:isomerase activity"/>
    <property type="evidence" value="ECO:0007669"/>
    <property type="project" value="UniProtKB-KW"/>
</dbReference>
<keyword evidence="2" id="KW-0413">Isomerase</keyword>
<dbReference type="PIRSF" id="PIRSF016184">
    <property type="entry name" value="PhzC_PhzF"/>
    <property type="match status" value="1"/>
</dbReference>
<proteinExistence type="inferred from homology"/>
<dbReference type="Proteomes" id="UP000835052">
    <property type="component" value="Unassembled WGS sequence"/>
</dbReference>
<comment type="similarity">
    <text evidence="1">Belongs to the PhzF family.</text>
</comment>
<sequence>MESFPTFIVDAFTTQRFTGNPAAVCLIPRKLEDHEYLKIAAEFNLSETAFPIPEDGKSFTEANRFSLRWFTPKMEVPLCGHATMATSYVLFNEVGNKSEKIIFFTKSGELVVSREAASQNLTMNFPKYGITSVRFKEVENPLGEYFSEFDAPNFLYDLIKCVIPAEVNIESVAYASEAKKLIVVIDEMTSKFEMEQFESDSQKMLSVHPDGDFVRGIIVTFAPKNAQTQGFVDKLGEEYDYACRYFAPWVGILEDPATGSAQCALAPFWAKLRNQQSFYALQCYPSRGAQFRVQLDEDASRVVLGGSAVTVVRGNILLDEPAFY</sequence>
<evidence type="ECO:0000256" key="3">
    <source>
        <dbReference type="PIRSR" id="PIRSR016184-1"/>
    </source>
</evidence>
<protein>
    <submittedName>
        <fullName evidence="4">Uncharacterized protein</fullName>
    </submittedName>
</protein>
<dbReference type="PANTHER" id="PTHR13774">
    <property type="entry name" value="PHENAZINE BIOSYNTHESIS PROTEIN"/>
    <property type="match status" value="1"/>
</dbReference>
<gene>
    <name evidence="4" type="ORF">CAUJ_LOCUS9505</name>
</gene>
<organism evidence="4 5">
    <name type="scientific">Caenorhabditis auriculariae</name>
    <dbReference type="NCBI Taxonomy" id="2777116"/>
    <lineage>
        <taxon>Eukaryota</taxon>
        <taxon>Metazoa</taxon>
        <taxon>Ecdysozoa</taxon>
        <taxon>Nematoda</taxon>
        <taxon>Chromadorea</taxon>
        <taxon>Rhabditida</taxon>
        <taxon>Rhabditina</taxon>
        <taxon>Rhabditomorpha</taxon>
        <taxon>Rhabditoidea</taxon>
        <taxon>Rhabditidae</taxon>
        <taxon>Peloderinae</taxon>
        <taxon>Caenorhabditis</taxon>
    </lineage>
</organism>
<comment type="caution">
    <text evidence="4">The sequence shown here is derived from an EMBL/GenBank/DDBJ whole genome shotgun (WGS) entry which is preliminary data.</text>
</comment>
<name>A0A8S1HAC1_9PELO</name>
<dbReference type="PANTHER" id="PTHR13774:SF17">
    <property type="entry name" value="PHENAZINE BIOSYNTHESIS-LIKE DOMAIN-CONTAINING PROTEIN"/>
    <property type="match status" value="1"/>
</dbReference>
<dbReference type="Gene3D" id="3.10.310.10">
    <property type="entry name" value="Diaminopimelate Epimerase, Chain A, domain 1"/>
    <property type="match status" value="2"/>
</dbReference>
<keyword evidence="5" id="KW-1185">Reference proteome</keyword>
<dbReference type="InterPro" id="IPR003719">
    <property type="entry name" value="Phenazine_PhzF-like"/>
</dbReference>
<reference evidence="4" key="1">
    <citation type="submission" date="2020-10" db="EMBL/GenBank/DDBJ databases">
        <authorList>
            <person name="Kikuchi T."/>
        </authorList>
    </citation>
    <scope>NUCLEOTIDE SEQUENCE</scope>
    <source>
        <strain evidence="4">NKZ352</strain>
    </source>
</reference>
<dbReference type="NCBIfam" id="TIGR00654">
    <property type="entry name" value="PhzF_family"/>
    <property type="match status" value="1"/>
</dbReference>
<evidence type="ECO:0000256" key="2">
    <source>
        <dbReference type="ARBA" id="ARBA00023235"/>
    </source>
</evidence>